<keyword evidence="1" id="KW-1133">Transmembrane helix</keyword>
<proteinExistence type="predicted"/>
<feature type="transmembrane region" description="Helical" evidence="1">
    <location>
        <begin position="91"/>
        <end position="112"/>
    </location>
</feature>
<keyword evidence="3" id="KW-1185">Reference proteome</keyword>
<dbReference type="Proteomes" id="UP001589693">
    <property type="component" value="Unassembled WGS sequence"/>
</dbReference>
<sequence>MTGGRRPVELWAVLACLLGSELVFLVTGLVRWAAEGGADLVTLPLLLAVLAAVATGGILARLGIGRIGAITVAIFAALLHLLVVLGDGPVFARIVSGVVAAAQVYAVVLLSTGPMRKFLEGR</sequence>
<evidence type="ECO:0000313" key="2">
    <source>
        <dbReference type="EMBL" id="MFB9903239.1"/>
    </source>
</evidence>
<accession>A0ABV5ZU99</accession>
<gene>
    <name evidence="2" type="ORF">ACFFQA_04745</name>
</gene>
<evidence type="ECO:0000313" key="3">
    <source>
        <dbReference type="Proteomes" id="UP001589693"/>
    </source>
</evidence>
<comment type="caution">
    <text evidence="2">The sequence shown here is derived from an EMBL/GenBank/DDBJ whole genome shotgun (WGS) entry which is preliminary data.</text>
</comment>
<keyword evidence="1" id="KW-0472">Membrane</keyword>
<feature type="transmembrane region" description="Helical" evidence="1">
    <location>
        <begin position="40"/>
        <end position="60"/>
    </location>
</feature>
<feature type="transmembrane region" description="Helical" evidence="1">
    <location>
        <begin position="67"/>
        <end position="85"/>
    </location>
</feature>
<reference evidence="2 3" key="1">
    <citation type="submission" date="2024-09" db="EMBL/GenBank/DDBJ databases">
        <authorList>
            <person name="Sun Q."/>
            <person name="Mori K."/>
        </authorList>
    </citation>
    <scope>NUCLEOTIDE SEQUENCE [LARGE SCALE GENOMIC DNA]</scope>
    <source>
        <strain evidence="2 3">TBRC 7907</strain>
    </source>
</reference>
<evidence type="ECO:0000256" key="1">
    <source>
        <dbReference type="SAM" id="Phobius"/>
    </source>
</evidence>
<dbReference type="EMBL" id="JBHLZU010000004">
    <property type="protein sequence ID" value="MFB9903239.1"/>
    <property type="molecule type" value="Genomic_DNA"/>
</dbReference>
<protein>
    <submittedName>
        <fullName evidence="2">Uncharacterized protein</fullName>
    </submittedName>
</protein>
<dbReference type="RefSeq" id="WP_377850374.1">
    <property type="nucleotide sequence ID" value="NZ_JBHLZU010000004.1"/>
</dbReference>
<keyword evidence="1" id="KW-0812">Transmembrane</keyword>
<feature type="transmembrane region" description="Helical" evidence="1">
    <location>
        <begin position="12"/>
        <end position="34"/>
    </location>
</feature>
<name>A0ABV5ZU99_9PSEU</name>
<organism evidence="2 3">
    <name type="scientific">Allokutzneria oryzae</name>
    <dbReference type="NCBI Taxonomy" id="1378989"/>
    <lineage>
        <taxon>Bacteria</taxon>
        <taxon>Bacillati</taxon>
        <taxon>Actinomycetota</taxon>
        <taxon>Actinomycetes</taxon>
        <taxon>Pseudonocardiales</taxon>
        <taxon>Pseudonocardiaceae</taxon>
        <taxon>Allokutzneria</taxon>
    </lineage>
</organism>